<accession>A0A9D1LR89</accession>
<comment type="pathway">
    <text evidence="10">Polyol metabolism; 1,2-propanediol degradation.</text>
</comment>
<reference evidence="11" key="2">
    <citation type="journal article" date="2021" name="PeerJ">
        <title>Extensive microbial diversity within the chicken gut microbiome revealed by metagenomics and culture.</title>
        <authorList>
            <person name="Gilroy R."/>
            <person name="Ravi A."/>
            <person name="Getino M."/>
            <person name="Pursley I."/>
            <person name="Horton D.L."/>
            <person name="Alikhan N.F."/>
            <person name="Baker D."/>
            <person name="Gharbi K."/>
            <person name="Hall N."/>
            <person name="Watson M."/>
            <person name="Adriaenssens E.M."/>
            <person name="Foster-Nyarko E."/>
            <person name="Jarju S."/>
            <person name="Secka A."/>
            <person name="Antonio M."/>
            <person name="Oren A."/>
            <person name="Chaudhuri R.R."/>
            <person name="La Ragione R."/>
            <person name="Hildebrand F."/>
            <person name="Pallen M.J."/>
        </authorList>
    </citation>
    <scope>NUCLEOTIDE SEQUENCE</scope>
    <source>
        <strain evidence="11">ChiSxjej2B14-8506</strain>
    </source>
</reference>
<evidence type="ECO:0000256" key="9">
    <source>
        <dbReference type="ARBA" id="ARBA00047589"/>
    </source>
</evidence>
<dbReference type="Pfam" id="PF06130">
    <property type="entry name" value="PTAC"/>
    <property type="match status" value="1"/>
</dbReference>
<dbReference type="Proteomes" id="UP000824123">
    <property type="component" value="Unassembled WGS sequence"/>
</dbReference>
<dbReference type="PANTHER" id="PTHR39453:SF1">
    <property type="entry name" value="PHOSPHATE PROPANOYLTRANSFERASE"/>
    <property type="match status" value="1"/>
</dbReference>
<dbReference type="NCBIfam" id="NF011652">
    <property type="entry name" value="PRK15070.1"/>
    <property type="match status" value="1"/>
</dbReference>
<dbReference type="EC" id="2.3.1.222" evidence="3 10"/>
<evidence type="ECO:0000313" key="11">
    <source>
        <dbReference type="EMBL" id="HIU46526.1"/>
    </source>
</evidence>
<evidence type="ECO:0000256" key="4">
    <source>
        <dbReference type="ARBA" id="ARBA00020837"/>
    </source>
</evidence>
<name>A0A9D1LR89_9FIRM</name>
<evidence type="ECO:0000256" key="5">
    <source>
        <dbReference type="ARBA" id="ARBA00022679"/>
    </source>
</evidence>
<protein>
    <recommendedName>
        <fullName evidence="4 10">Phosphate propanoyltransferase</fullName>
        <ecNumber evidence="3 10">2.3.1.222</ecNumber>
    </recommendedName>
</protein>
<evidence type="ECO:0000256" key="10">
    <source>
        <dbReference type="PIRNR" id="PIRNR010130"/>
    </source>
</evidence>
<comment type="function">
    <text evidence="10">Involved in 1,2-propanediol (1,2-PD) degradation by catalyzing the conversion of propanoyl-CoA to propanoyl-phosphate.</text>
</comment>
<dbReference type="AlphaFoldDB" id="A0A9D1LR89"/>
<dbReference type="EMBL" id="DVNK01000032">
    <property type="protein sequence ID" value="HIU46526.1"/>
    <property type="molecule type" value="Genomic_DNA"/>
</dbReference>
<evidence type="ECO:0000256" key="2">
    <source>
        <dbReference type="ARBA" id="ARBA00007342"/>
    </source>
</evidence>
<reference evidence="11" key="1">
    <citation type="submission" date="2020-10" db="EMBL/GenBank/DDBJ databases">
        <authorList>
            <person name="Gilroy R."/>
        </authorList>
    </citation>
    <scope>NUCLEOTIDE SEQUENCE</scope>
    <source>
        <strain evidence="11">ChiSxjej2B14-8506</strain>
    </source>
</reference>
<dbReference type="InterPro" id="IPR008300">
    <property type="entry name" value="PTAC"/>
</dbReference>
<dbReference type="PIRSF" id="PIRSF010130">
    <property type="entry name" value="PduL"/>
    <property type="match status" value="1"/>
</dbReference>
<comment type="caution">
    <text evidence="11">The sequence shown here is derived from an EMBL/GenBank/DDBJ whole genome shotgun (WGS) entry which is preliminary data.</text>
</comment>
<evidence type="ECO:0000256" key="3">
    <source>
        <dbReference type="ARBA" id="ARBA00012206"/>
    </source>
</evidence>
<evidence type="ECO:0000313" key="12">
    <source>
        <dbReference type="Proteomes" id="UP000824123"/>
    </source>
</evidence>
<comment type="cofactor">
    <cofactor evidence="1">
        <name>Zn(2+)</name>
        <dbReference type="ChEBI" id="CHEBI:29105"/>
    </cofactor>
</comment>
<evidence type="ECO:0000256" key="8">
    <source>
        <dbReference type="ARBA" id="ARBA00023315"/>
    </source>
</evidence>
<evidence type="ECO:0000256" key="6">
    <source>
        <dbReference type="ARBA" id="ARBA00022723"/>
    </source>
</evidence>
<keyword evidence="8 10" id="KW-0012">Acyltransferase</keyword>
<dbReference type="GO" id="GO:0016747">
    <property type="term" value="F:acyltransferase activity, transferring groups other than amino-acyl groups"/>
    <property type="evidence" value="ECO:0007669"/>
    <property type="project" value="InterPro"/>
</dbReference>
<sequence length="189" mass="20216">MKVLVEVSARHVHLTAADFETLFGKGAKLTFKKALSQPGEFLSHERVDVVGPKRTLANVAILGPFRARSQVELAITDCMNIGQKAPIRESGDVDGSAPVKLIGPAGELTLNEGLIVAKRHIHMTPEDAARAGVENKQLVTVSIKTEGRSLCFGDIVARVSTKSALALHLDTDEANAAGIDRLDLYADII</sequence>
<comment type="catalytic activity">
    <reaction evidence="9 10">
        <text>propanoyl-CoA + phosphate = propanoyl phosphate + CoA</text>
        <dbReference type="Rhea" id="RHEA:28046"/>
        <dbReference type="ChEBI" id="CHEBI:43474"/>
        <dbReference type="ChEBI" id="CHEBI:57287"/>
        <dbReference type="ChEBI" id="CHEBI:57392"/>
        <dbReference type="ChEBI" id="CHEBI:58933"/>
        <dbReference type="EC" id="2.3.1.222"/>
    </reaction>
</comment>
<gene>
    <name evidence="11" type="primary">pduL</name>
    <name evidence="11" type="ORF">IAC59_04635</name>
</gene>
<organism evidence="11 12">
    <name type="scientific">Candidatus Fimadaptatus faecigallinarum</name>
    <dbReference type="NCBI Taxonomy" id="2840814"/>
    <lineage>
        <taxon>Bacteria</taxon>
        <taxon>Bacillati</taxon>
        <taxon>Bacillota</taxon>
        <taxon>Clostridia</taxon>
        <taxon>Eubacteriales</taxon>
        <taxon>Candidatus Fimadaptatus</taxon>
    </lineage>
</organism>
<dbReference type="GO" id="GO:0046872">
    <property type="term" value="F:metal ion binding"/>
    <property type="evidence" value="ECO:0007669"/>
    <property type="project" value="UniProtKB-KW"/>
</dbReference>
<comment type="similarity">
    <text evidence="2 10">Belongs to the PduL family.</text>
</comment>
<keyword evidence="7" id="KW-0862">Zinc</keyword>
<evidence type="ECO:0000256" key="1">
    <source>
        <dbReference type="ARBA" id="ARBA00001947"/>
    </source>
</evidence>
<dbReference type="PANTHER" id="PTHR39453">
    <property type="entry name" value="PHOSPHATE PROPANOYLTRANSFERASE"/>
    <property type="match status" value="1"/>
</dbReference>
<proteinExistence type="inferred from homology"/>
<keyword evidence="5 10" id="KW-0808">Transferase</keyword>
<keyword evidence="6" id="KW-0479">Metal-binding</keyword>
<evidence type="ECO:0000256" key="7">
    <source>
        <dbReference type="ARBA" id="ARBA00022833"/>
    </source>
</evidence>